<protein>
    <submittedName>
        <fullName evidence="2">Uncharacterized protein</fullName>
    </submittedName>
</protein>
<keyword evidence="3" id="KW-1185">Reference proteome</keyword>
<reference evidence="2 3" key="1">
    <citation type="submission" date="2019-02" db="EMBL/GenBank/DDBJ databases">
        <title>Deep-cultivation of Planctomycetes and their phenomic and genomic characterization uncovers novel biology.</title>
        <authorList>
            <person name="Wiegand S."/>
            <person name="Jogler M."/>
            <person name="Boedeker C."/>
            <person name="Pinto D."/>
            <person name="Vollmers J."/>
            <person name="Rivas-Marin E."/>
            <person name="Kohn T."/>
            <person name="Peeters S.H."/>
            <person name="Heuer A."/>
            <person name="Rast P."/>
            <person name="Oberbeckmann S."/>
            <person name="Bunk B."/>
            <person name="Jeske O."/>
            <person name="Meyerdierks A."/>
            <person name="Storesund J.E."/>
            <person name="Kallscheuer N."/>
            <person name="Luecker S."/>
            <person name="Lage O.M."/>
            <person name="Pohl T."/>
            <person name="Merkel B.J."/>
            <person name="Hornburger P."/>
            <person name="Mueller R.-W."/>
            <person name="Bruemmer F."/>
            <person name="Labrenz M."/>
            <person name="Spormann A.M."/>
            <person name="Op den Camp H."/>
            <person name="Overmann J."/>
            <person name="Amann R."/>
            <person name="Jetten M.S.M."/>
            <person name="Mascher T."/>
            <person name="Medema M.H."/>
            <person name="Devos D.P."/>
            <person name="Kaster A.-K."/>
            <person name="Ovreas L."/>
            <person name="Rohde M."/>
            <person name="Galperin M.Y."/>
            <person name="Jogler C."/>
        </authorList>
    </citation>
    <scope>NUCLEOTIDE SEQUENCE [LARGE SCALE GENOMIC DNA]</scope>
    <source>
        <strain evidence="2 3">Pla133</strain>
    </source>
</reference>
<evidence type="ECO:0000313" key="2">
    <source>
        <dbReference type="EMBL" id="QDU65853.1"/>
    </source>
</evidence>
<organism evidence="2 3">
    <name type="scientific">Engelhardtia mirabilis</name>
    <dbReference type="NCBI Taxonomy" id="2528011"/>
    <lineage>
        <taxon>Bacteria</taxon>
        <taxon>Pseudomonadati</taxon>
        <taxon>Planctomycetota</taxon>
        <taxon>Planctomycetia</taxon>
        <taxon>Planctomycetia incertae sedis</taxon>
        <taxon>Engelhardtia</taxon>
    </lineage>
</organism>
<proteinExistence type="predicted"/>
<keyword evidence="1" id="KW-0472">Membrane</keyword>
<gene>
    <name evidence="2" type="ORF">Pla133_09190</name>
</gene>
<keyword evidence="1" id="KW-0812">Transmembrane</keyword>
<evidence type="ECO:0000313" key="3">
    <source>
        <dbReference type="Proteomes" id="UP000316921"/>
    </source>
</evidence>
<dbReference type="RefSeq" id="WP_145062874.1">
    <property type="nucleotide sequence ID" value="NZ_CP036287.1"/>
</dbReference>
<dbReference type="Proteomes" id="UP000316921">
    <property type="component" value="Chromosome"/>
</dbReference>
<feature type="transmembrane region" description="Helical" evidence="1">
    <location>
        <begin position="138"/>
        <end position="161"/>
    </location>
</feature>
<keyword evidence="1" id="KW-1133">Transmembrane helix</keyword>
<feature type="transmembrane region" description="Helical" evidence="1">
    <location>
        <begin position="30"/>
        <end position="48"/>
    </location>
</feature>
<name>A0A518BG11_9BACT</name>
<feature type="transmembrane region" description="Helical" evidence="1">
    <location>
        <begin position="54"/>
        <end position="73"/>
    </location>
</feature>
<dbReference type="AlphaFoldDB" id="A0A518BG11"/>
<dbReference type="EMBL" id="CP036287">
    <property type="protein sequence ID" value="QDU65853.1"/>
    <property type="molecule type" value="Genomic_DNA"/>
</dbReference>
<evidence type="ECO:0000256" key="1">
    <source>
        <dbReference type="SAM" id="Phobius"/>
    </source>
</evidence>
<sequence length="418" mass="45976">MTVLRVEDRPRLGPYCCFTGQTIRPWYHRLLFGLYHLATAVALVMYMLEALADNAPVVYDFAAGVGGAVIYLLCVRAPRIHAVTLVLVFAIATQSAVETFGEEQPLDLAGLPGWIAGAEGLLERSDEFLLQAAKTTTFTSVAAIHALVTLIPLGVLVAGLLRSRRLPQRLWFARFHPVWRRRYTDRETPHPFLGVLAVMRDPLLAEKLVWLQLPPGTDALRIGARGTLESATDPRVPLAEQLGDLVLFRERGLLHANGPVPSGGHAELRTFLEPLNPAGHMGLGERVFAEVDSLPVRDLHAEENALFGKHRPNQQRPRLFGLLLDSRPNVDAEEPGLPRFVVLLETREGIVTEYGHPDLETRAPIEFDGRQARLPWRTADEEGTALRLVRGVDSVHGVTGPGGHYQLLFVSFGAGNGA</sequence>
<dbReference type="KEGG" id="pbap:Pla133_09190"/>
<accession>A0A518BG11</accession>